<accession>A0A9Q0E2U0</accession>
<dbReference type="Proteomes" id="UP001148018">
    <property type="component" value="Unassembled WGS sequence"/>
</dbReference>
<organism evidence="2 3">
    <name type="scientific">Muraenolepis orangiensis</name>
    <name type="common">Patagonian moray cod</name>
    <dbReference type="NCBI Taxonomy" id="630683"/>
    <lineage>
        <taxon>Eukaryota</taxon>
        <taxon>Metazoa</taxon>
        <taxon>Chordata</taxon>
        <taxon>Craniata</taxon>
        <taxon>Vertebrata</taxon>
        <taxon>Euteleostomi</taxon>
        <taxon>Actinopterygii</taxon>
        <taxon>Neopterygii</taxon>
        <taxon>Teleostei</taxon>
        <taxon>Neoteleostei</taxon>
        <taxon>Acanthomorphata</taxon>
        <taxon>Zeiogadaria</taxon>
        <taxon>Gadariae</taxon>
        <taxon>Gadiformes</taxon>
        <taxon>Muraenolepidoidei</taxon>
        <taxon>Muraenolepididae</taxon>
        <taxon>Muraenolepis</taxon>
    </lineage>
</organism>
<comment type="caution">
    <text evidence="2">The sequence shown here is derived from an EMBL/GenBank/DDBJ whole genome shotgun (WGS) entry which is preliminary data.</text>
</comment>
<feature type="compositionally biased region" description="Low complexity" evidence="1">
    <location>
        <begin position="17"/>
        <end position="28"/>
    </location>
</feature>
<gene>
    <name evidence="2" type="ORF">NHX12_003447</name>
</gene>
<name>A0A9Q0E2U0_9TELE</name>
<evidence type="ECO:0000313" key="3">
    <source>
        <dbReference type="Proteomes" id="UP001148018"/>
    </source>
</evidence>
<feature type="region of interest" description="Disordered" evidence="1">
    <location>
        <begin position="1"/>
        <end position="48"/>
    </location>
</feature>
<keyword evidence="3" id="KW-1185">Reference proteome</keyword>
<reference evidence="2" key="1">
    <citation type="submission" date="2022-07" db="EMBL/GenBank/DDBJ databases">
        <title>Chromosome-level genome of Muraenolepis orangiensis.</title>
        <authorList>
            <person name="Kim J."/>
        </authorList>
    </citation>
    <scope>NUCLEOTIDE SEQUENCE</scope>
    <source>
        <strain evidence="2">KU_S4_2022</strain>
        <tissue evidence="2">Muscle</tissue>
    </source>
</reference>
<feature type="compositionally biased region" description="Pro residues" evidence="1">
    <location>
        <begin position="29"/>
        <end position="40"/>
    </location>
</feature>
<protein>
    <submittedName>
        <fullName evidence="2">Uncharacterized protein</fullName>
    </submittedName>
</protein>
<dbReference type="EMBL" id="JANIIK010000110">
    <property type="protein sequence ID" value="KAJ3597047.1"/>
    <property type="molecule type" value="Genomic_DNA"/>
</dbReference>
<sequence length="114" mass="12151">MGSWRPSELIPYSEPQPTYTSSLHLTPLTSPPHPLTPTPPASQLDSPGSVYRAAVAVSPGRSFYPVLRPPSGGRGPAPQWRTRTRSPVEDEDPLPSGGRGPAPQSSASTCRPIR</sequence>
<dbReference type="AlphaFoldDB" id="A0A9Q0E2U0"/>
<feature type="region of interest" description="Disordered" evidence="1">
    <location>
        <begin position="61"/>
        <end position="114"/>
    </location>
</feature>
<feature type="compositionally biased region" description="Polar residues" evidence="1">
    <location>
        <begin position="103"/>
        <end position="114"/>
    </location>
</feature>
<evidence type="ECO:0000313" key="2">
    <source>
        <dbReference type="EMBL" id="KAJ3597047.1"/>
    </source>
</evidence>
<evidence type="ECO:0000256" key="1">
    <source>
        <dbReference type="SAM" id="MobiDB-lite"/>
    </source>
</evidence>
<proteinExistence type="predicted"/>